<protein>
    <submittedName>
        <fullName evidence="2">Uncharacterized protein</fullName>
    </submittedName>
</protein>
<organism evidence="2 3">
    <name type="scientific">Steccherinum ochraceum</name>
    <dbReference type="NCBI Taxonomy" id="92696"/>
    <lineage>
        <taxon>Eukaryota</taxon>
        <taxon>Fungi</taxon>
        <taxon>Dikarya</taxon>
        <taxon>Basidiomycota</taxon>
        <taxon>Agaricomycotina</taxon>
        <taxon>Agaricomycetes</taxon>
        <taxon>Polyporales</taxon>
        <taxon>Steccherinaceae</taxon>
        <taxon>Steccherinum</taxon>
    </lineage>
</organism>
<accession>A0A4R0RVA2</accession>
<comment type="caution">
    <text evidence="2">The sequence shown here is derived from an EMBL/GenBank/DDBJ whole genome shotgun (WGS) entry which is preliminary data.</text>
</comment>
<dbReference type="Proteomes" id="UP000292702">
    <property type="component" value="Unassembled WGS sequence"/>
</dbReference>
<name>A0A4R0RVA2_9APHY</name>
<feature type="region of interest" description="Disordered" evidence="1">
    <location>
        <begin position="32"/>
        <end position="54"/>
    </location>
</feature>
<dbReference type="EMBL" id="RWJN01000018">
    <property type="protein sequence ID" value="TCD70605.1"/>
    <property type="molecule type" value="Genomic_DNA"/>
</dbReference>
<gene>
    <name evidence="2" type="ORF">EIP91_002635</name>
</gene>
<evidence type="ECO:0000256" key="1">
    <source>
        <dbReference type="SAM" id="MobiDB-lite"/>
    </source>
</evidence>
<proteinExistence type="predicted"/>
<sequence>MQPTQASPSIVSLNPSPLTRTLSAPAIIQSAPYGREGNQPVGQQDAQTPPELSGLSDAATFTARSFSAYKRTHTNEDLIRKDTNNPVTWLHAAADDQPDYYYLPSESEHPDNVLVISNLNIWTEDRIQADVTRGTDAVVFSSSPVYEALVNYRVNLFREIPGVAADHRLDLYRYLGEYRIERVEAEEQDADAGVRAWSSKLFAEHVEMAQFVQKKGGSWFGPFSEFLTGERALPSYKLTFQRYSPLYVESVAEAAGLR</sequence>
<dbReference type="AlphaFoldDB" id="A0A4R0RVA2"/>
<evidence type="ECO:0000313" key="3">
    <source>
        <dbReference type="Proteomes" id="UP000292702"/>
    </source>
</evidence>
<reference evidence="2 3" key="1">
    <citation type="submission" date="2018-11" db="EMBL/GenBank/DDBJ databases">
        <title>Genome assembly of Steccherinum ochraceum LE-BIN_3174, the white-rot fungus of the Steccherinaceae family (The Residual Polyporoid clade, Polyporales, Basidiomycota).</title>
        <authorList>
            <person name="Fedorova T.V."/>
            <person name="Glazunova O.A."/>
            <person name="Landesman E.O."/>
            <person name="Moiseenko K.V."/>
            <person name="Psurtseva N.V."/>
            <person name="Savinova O.S."/>
            <person name="Shakhova N.V."/>
            <person name="Tyazhelova T.V."/>
            <person name="Vasina D.V."/>
        </authorList>
    </citation>
    <scope>NUCLEOTIDE SEQUENCE [LARGE SCALE GENOMIC DNA]</scope>
    <source>
        <strain evidence="2 3">LE-BIN_3174</strain>
    </source>
</reference>
<evidence type="ECO:0000313" key="2">
    <source>
        <dbReference type="EMBL" id="TCD70605.1"/>
    </source>
</evidence>
<keyword evidence="3" id="KW-1185">Reference proteome</keyword>